<evidence type="ECO:0000313" key="7">
    <source>
        <dbReference type="Proteomes" id="UP001218188"/>
    </source>
</evidence>
<dbReference type="AlphaFoldDB" id="A0AAD6X9S6"/>
<sequence>MPAFRGRDTHPARALEVNTVAPRFLTIISPTPRAFTFSDSPFSSRSNTLIEPDLQGLALPTSPVSATPTVSSHNDGYRNPPPLSAYTRILSPVSTHRSTLIRRKSAGVAALEESRPKKGDEDYVKRPDNAFILFRRKCCSDRASVFAPSSMVSGPSSTDAASLAANAPGKKQRQADLSKAISQQWKALSPEDRLHWENLAKEKKREHETLHPNYVYRPQRSGAKNRSTISASDSPSTNSSANQRRKNSTPVAQWVEFVIPTGPKHTRSAEAPTPPRYQAVQIHDVHLPTSGSDSVSMDSDADASLRPILVHRGVGNKNGGFNYIPNFRGAYNFEASLQSSDFLRSMVPPMISPTSSPSSTSGSGHSAPYTLAASSFHPAASPALDGAYPTVGDSPSNGVDAEGHYTSYAYAWAASSPWASAPTMGLAECDFDIGRLPEIGFEFGRTAFPAVSGGNKYPAPYNQEFGFGGVWEPTLGEDWEQLNMHLGERELEMGFNDMRAWRDF</sequence>
<dbReference type="InterPro" id="IPR050140">
    <property type="entry name" value="SRY-related_HMG-box_TF-like"/>
</dbReference>
<keyword evidence="3" id="KW-0539">Nucleus</keyword>
<evidence type="ECO:0000256" key="4">
    <source>
        <dbReference type="SAM" id="MobiDB-lite"/>
    </source>
</evidence>
<feature type="compositionally biased region" description="Low complexity" evidence="4">
    <location>
        <begin position="227"/>
        <end position="242"/>
    </location>
</feature>
<reference evidence="6" key="1">
    <citation type="submission" date="2023-03" db="EMBL/GenBank/DDBJ databases">
        <title>Massive genome expansion in bonnet fungi (Mycena s.s.) driven by repeated elements and novel gene families across ecological guilds.</title>
        <authorList>
            <consortium name="Lawrence Berkeley National Laboratory"/>
            <person name="Harder C.B."/>
            <person name="Miyauchi S."/>
            <person name="Viragh M."/>
            <person name="Kuo A."/>
            <person name="Thoen E."/>
            <person name="Andreopoulos B."/>
            <person name="Lu D."/>
            <person name="Skrede I."/>
            <person name="Drula E."/>
            <person name="Henrissat B."/>
            <person name="Morin E."/>
            <person name="Kohler A."/>
            <person name="Barry K."/>
            <person name="LaButti K."/>
            <person name="Morin E."/>
            <person name="Salamov A."/>
            <person name="Lipzen A."/>
            <person name="Mereny Z."/>
            <person name="Hegedus B."/>
            <person name="Baldrian P."/>
            <person name="Stursova M."/>
            <person name="Weitz H."/>
            <person name="Taylor A."/>
            <person name="Grigoriev I.V."/>
            <person name="Nagy L.G."/>
            <person name="Martin F."/>
            <person name="Kauserud H."/>
        </authorList>
    </citation>
    <scope>NUCLEOTIDE SEQUENCE</scope>
    <source>
        <strain evidence="6">CBHHK200</strain>
    </source>
</reference>
<comment type="caution">
    <text evidence="6">The sequence shown here is derived from an EMBL/GenBank/DDBJ whole genome shotgun (WGS) entry which is preliminary data.</text>
</comment>
<dbReference type="GO" id="GO:0001228">
    <property type="term" value="F:DNA-binding transcription activator activity, RNA polymerase II-specific"/>
    <property type="evidence" value="ECO:0007669"/>
    <property type="project" value="TreeGrafter"/>
</dbReference>
<dbReference type="GO" id="GO:0030154">
    <property type="term" value="P:cell differentiation"/>
    <property type="evidence" value="ECO:0007669"/>
    <property type="project" value="TreeGrafter"/>
</dbReference>
<dbReference type="GO" id="GO:0005634">
    <property type="term" value="C:nucleus"/>
    <property type="evidence" value="ECO:0007669"/>
    <property type="project" value="UniProtKB-UniRule"/>
</dbReference>
<keyword evidence="1 3" id="KW-0238">DNA-binding</keyword>
<dbReference type="Gene3D" id="1.10.30.10">
    <property type="entry name" value="High mobility group box domain"/>
    <property type="match status" value="1"/>
</dbReference>
<dbReference type="InterPro" id="IPR036910">
    <property type="entry name" value="HMG_box_dom_sf"/>
</dbReference>
<gene>
    <name evidence="6" type="ORF">C8F04DRAFT_1228713</name>
</gene>
<dbReference type="Proteomes" id="UP001218188">
    <property type="component" value="Unassembled WGS sequence"/>
</dbReference>
<keyword evidence="2" id="KW-0804">Transcription</keyword>
<proteinExistence type="predicted"/>
<keyword evidence="7" id="KW-1185">Reference proteome</keyword>
<evidence type="ECO:0000256" key="1">
    <source>
        <dbReference type="ARBA" id="ARBA00023125"/>
    </source>
</evidence>
<dbReference type="CDD" id="cd01389">
    <property type="entry name" value="HMG-box_ROX1-like"/>
    <property type="match status" value="1"/>
</dbReference>
<dbReference type="PROSITE" id="PS50118">
    <property type="entry name" value="HMG_BOX_2"/>
    <property type="match status" value="1"/>
</dbReference>
<dbReference type="PANTHER" id="PTHR10270">
    <property type="entry name" value="SOX TRANSCRIPTION FACTOR"/>
    <property type="match status" value="1"/>
</dbReference>
<organism evidence="6 7">
    <name type="scientific">Mycena alexandri</name>
    <dbReference type="NCBI Taxonomy" id="1745969"/>
    <lineage>
        <taxon>Eukaryota</taxon>
        <taxon>Fungi</taxon>
        <taxon>Dikarya</taxon>
        <taxon>Basidiomycota</taxon>
        <taxon>Agaricomycotina</taxon>
        <taxon>Agaricomycetes</taxon>
        <taxon>Agaricomycetidae</taxon>
        <taxon>Agaricales</taxon>
        <taxon>Marasmiineae</taxon>
        <taxon>Mycenaceae</taxon>
        <taxon>Mycena</taxon>
    </lineage>
</organism>
<feature type="DNA-binding region" description="HMG box" evidence="3">
    <location>
        <begin position="124"/>
        <end position="215"/>
    </location>
</feature>
<evidence type="ECO:0000313" key="6">
    <source>
        <dbReference type="EMBL" id="KAJ7044438.1"/>
    </source>
</evidence>
<evidence type="ECO:0000256" key="3">
    <source>
        <dbReference type="PROSITE-ProRule" id="PRU00267"/>
    </source>
</evidence>
<feature type="domain" description="HMG box" evidence="5">
    <location>
        <begin position="124"/>
        <end position="215"/>
    </location>
</feature>
<name>A0AAD6X9S6_9AGAR</name>
<dbReference type="SMART" id="SM00398">
    <property type="entry name" value="HMG"/>
    <property type="match status" value="1"/>
</dbReference>
<feature type="region of interest" description="Disordered" evidence="4">
    <location>
        <begin position="203"/>
        <end position="251"/>
    </location>
</feature>
<dbReference type="EMBL" id="JARJCM010000007">
    <property type="protein sequence ID" value="KAJ7044438.1"/>
    <property type="molecule type" value="Genomic_DNA"/>
</dbReference>
<dbReference type="InterPro" id="IPR009071">
    <property type="entry name" value="HMG_box_dom"/>
</dbReference>
<dbReference type="PANTHER" id="PTHR10270:SF161">
    <property type="entry name" value="SEX-DETERMINING REGION Y PROTEIN"/>
    <property type="match status" value="1"/>
</dbReference>
<dbReference type="GO" id="GO:0000978">
    <property type="term" value="F:RNA polymerase II cis-regulatory region sequence-specific DNA binding"/>
    <property type="evidence" value="ECO:0007669"/>
    <property type="project" value="TreeGrafter"/>
</dbReference>
<feature type="compositionally biased region" description="Polar residues" evidence="4">
    <location>
        <begin position="150"/>
        <end position="160"/>
    </location>
</feature>
<dbReference type="Pfam" id="PF00505">
    <property type="entry name" value="HMG_box"/>
    <property type="match status" value="1"/>
</dbReference>
<accession>A0AAD6X9S6</accession>
<evidence type="ECO:0000259" key="5">
    <source>
        <dbReference type="PROSITE" id="PS50118"/>
    </source>
</evidence>
<feature type="region of interest" description="Disordered" evidence="4">
    <location>
        <begin position="148"/>
        <end position="178"/>
    </location>
</feature>
<protein>
    <recommendedName>
        <fullName evidence="5">HMG box domain-containing protein</fullName>
    </recommendedName>
</protein>
<evidence type="ECO:0000256" key="2">
    <source>
        <dbReference type="ARBA" id="ARBA00023163"/>
    </source>
</evidence>
<dbReference type="SUPFAM" id="SSF47095">
    <property type="entry name" value="HMG-box"/>
    <property type="match status" value="1"/>
</dbReference>